<feature type="signal peptide" evidence="3">
    <location>
        <begin position="1"/>
        <end position="20"/>
    </location>
</feature>
<organism evidence="4 5">
    <name type="scientific">Geodia barretti</name>
    <name type="common">Barrett's horny sponge</name>
    <dbReference type="NCBI Taxonomy" id="519541"/>
    <lineage>
        <taxon>Eukaryota</taxon>
        <taxon>Metazoa</taxon>
        <taxon>Porifera</taxon>
        <taxon>Demospongiae</taxon>
        <taxon>Heteroscleromorpha</taxon>
        <taxon>Tetractinellida</taxon>
        <taxon>Astrophorina</taxon>
        <taxon>Geodiidae</taxon>
        <taxon>Geodia</taxon>
    </lineage>
</organism>
<accession>A0AA35XIQ2</accession>
<sequence length="227" mass="25096">MKSVIRLLALAPLMVHQIVAQQPQGNDNQKDSNTKIMEWSIPIVALVLAFIIITGVIAYTVYRQKKYGAFCCLMPKMRYRVGTSEETIERQDYPSPPPSYDMSRRHIIAPPEYHDALQDVLLESGNSSNTGQTGSRLTSWSNIAMNISTPPEYAAVVTSTVLNTTETLHQDSEAEHDTSRDTDSSSNATMSLSNILEEQITGGELISPRLSSTSADTESEQTRTLID</sequence>
<keyword evidence="2" id="KW-0812">Transmembrane</keyword>
<dbReference type="AlphaFoldDB" id="A0AA35XIQ2"/>
<keyword evidence="3" id="KW-0732">Signal</keyword>
<evidence type="ECO:0000256" key="2">
    <source>
        <dbReference type="SAM" id="Phobius"/>
    </source>
</evidence>
<protein>
    <submittedName>
        <fullName evidence="4">Uncharacterized protein</fullName>
    </submittedName>
</protein>
<feature type="region of interest" description="Disordered" evidence="1">
    <location>
        <begin position="168"/>
        <end position="188"/>
    </location>
</feature>
<evidence type="ECO:0000256" key="1">
    <source>
        <dbReference type="SAM" id="MobiDB-lite"/>
    </source>
</evidence>
<name>A0AA35XIQ2_GEOBA</name>
<keyword evidence="2" id="KW-1133">Transmembrane helix</keyword>
<dbReference type="EMBL" id="CASHTH010004061">
    <property type="protein sequence ID" value="CAI8053020.1"/>
    <property type="molecule type" value="Genomic_DNA"/>
</dbReference>
<feature type="region of interest" description="Disordered" evidence="1">
    <location>
        <begin position="203"/>
        <end position="227"/>
    </location>
</feature>
<evidence type="ECO:0000313" key="5">
    <source>
        <dbReference type="Proteomes" id="UP001174909"/>
    </source>
</evidence>
<feature type="chain" id="PRO_5041378042" evidence="3">
    <location>
        <begin position="21"/>
        <end position="227"/>
    </location>
</feature>
<proteinExistence type="predicted"/>
<gene>
    <name evidence="4" type="ORF">GBAR_LOCUS28998</name>
</gene>
<keyword evidence="2" id="KW-0472">Membrane</keyword>
<feature type="compositionally biased region" description="Basic and acidic residues" evidence="1">
    <location>
        <begin position="168"/>
        <end position="183"/>
    </location>
</feature>
<feature type="transmembrane region" description="Helical" evidence="2">
    <location>
        <begin position="39"/>
        <end position="62"/>
    </location>
</feature>
<feature type="compositionally biased region" description="Polar residues" evidence="1">
    <location>
        <begin position="209"/>
        <end position="227"/>
    </location>
</feature>
<comment type="caution">
    <text evidence="4">The sequence shown here is derived from an EMBL/GenBank/DDBJ whole genome shotgun (WGS) entry which is preliminary data.</text>
</comment>
<evidence type="ECO:0000313" key="4">
    <source>
        <dbReference type="EMBL" id="CAI8053020.1"/>
    </source>
</evidence>
<keyword evidence="5" id="KW-1185">Reference proteome</keyword>
<dbReference type="Proteomes" id="UP001174909">
    <property type="component" value="Unassembled WGS sequence"/>
</dbReference>
<reference evidence="4" key="1">
    <citation type="submission" date="2023-03" db="EMBL/GenBank/DDBJ databases">
        <authorList>
            <person name="Steffen K."/>
            <person name="Cardenas P."/>
        </authorList>
    </citation>
    <scope>NUCLEOTIDE SEQUENCE</scope>
</reference>
<evidence type="ECO:0000256" key="3">
    <source>
        <dbReference type="SAM" id="SignalP"/>
    </source>
</evidence>